<evidence type="ECO:0000313" key="2">
    <source>
        <dbReference type="Proteomes" id="UP000308886"/>
    </source>
</evidence>
<organism evidence="1 2">
    <name type="scientific">Palleniella muris</name>
    <dbReference type="NCBI Taxonomy" id="3038145"/>
    <lineage>
        <taxon>Bacteria</taxon>
        <taxon>Pseudomonadati</taxon>
        <taxon>Bacteroidota</taxon>
        <taxon>Bacteroidia</taxon>
        <taxon>Bacteroidales</taxon>
        <taxon>Prevotellaceae</taxon>
        <taxon>Palleniella</taxon>
    </lineage>
</organism>
<protein>
    <submittedName>
        <fullName evidence="1">Uncharacterized protein</fullName>
    </submittedName>
</protein>
<keyword evidence="2" id="KW-1185">Reference proteome</keyword>
<accession>A0AC61QR48</accession>
<dbReference type="EMBL" id="SRZC01000012">
    <property type="protein sequence ID" value="TGX82078.1"/>
    <property type="molecule type" value="Genomic_DNA"/>
</dbReference>
<comment type="caution">
    <text evidence="1">The sequence shown here is derived from an EMBL/GenBank/DDBJ whole genome shotgun (WGS) entry which is preliminary data.</text>
</comment>
<proteinExistence type="predicted"/>
<dbReference type="Proteomes" id="UP000308886">
    <property type="component" value="Unassembled WGS sequence"/>
</dbReference>
<reference evidence="1" key="1">
    <citation type="submission" date="2019-04" db="EMBL/GenBank/DDBJ databases">
        <title>Microbes associate with the intestines of laboratory mice.</title>
        <authorList>
            <person name="Navarre W."/>
            <person name="Wong E."/>
            <person name="Huang K."/>
            <person name="Tropini C."/>
            <person name="Ng K."/>
            <person name="Yu B."/>
        </authorList>
    </citation>
    <scope>NUCLEOTIDE SEQUENCE</scope>
    <source>
        <strain evidence="1">NM73_A23</strain>
    </source>
</reference>
<sequence>MKNFILGIVSSLIASGLYWVLTSKLVWTYSMQLWIWLLLTLILYFAYKLWKYFMFQYKLHCVLSEYKEGSMGDSYLYTWEYKKSKGNYSVYGYEPYCIRLKYDVKENLSKSNTFICGHDVPEDTLKRFIQLNIVCMMNKKLQPTIFPTLEYLNYTQDSSKHGIIH</sequence>
<name>A0AC61QR48_9BACT</name>
<evidence type="ECO:0000313" key="1">
    <source>
        <dbReference type="EMBL" id="TGX82078.1"/>
    </source>
</evidence>
<gene>
    <name evidence="1" type="ORF">E5358_08445</name>
</gene>